<dbReference type="AlphaFoldDB" id="A0AAN8AFX0"/>
<sequence>MLGSGPNQGAIYISQIQAQLSSSGIIATWLRAESVLLLELVGNIRIRVCSSGSDICPSAPSSVWTL</sequence>
<dbReference type="EMBL" id="JAUZQC010000019">
    <property type="protein sequence ID" value="KAK5853512.1"/>
    <property type="molecule type" value="Genomic_DNA"/>
</dbReference>
<name>A0AAN8AFX0_ELEMC</name>
<keyword evidence="2" id="KW-1185">Reference proteome</keyword>
<proteinExistence type="predicted"/>
<reference evidence="1 2" key="1">
    <citation type="journal article" date="2023" name="Genes (Basel)">
        <title>Chromosome-Level Genome Assembly and Circadian Gene Repertoire of the Patagonia Blennie Eleginops maclovinus-The Closest Ancestral Proxy of Antarctic Cryonotothenioids.</title>
        <authorList>
            <person name="Cheng C.C."/>
            <person name="Rivera-Colon A.G."/>
            <person name="Minhas B.F."/>
            <person name="Wilson L."/>
            <person name="Rayamajhi N."/>
            <person name="Vargas-Chacoff L."/>
            <person name="Catchen J.M."/>
        </authorList>
    </citation>
    <scope>NUCLEOTIDE SEQUENCE [LARGE SCALE GENOMIC DNA]</scope>
    <source>
        <strain evidence="1">JMC-PN-2008</strain>
    </source>
</reference>
<dbReference type="Proteomes" id="UP001346869">
    <property type="component" value="Unassembled WGS sequence"/>
</dbReference>
<gene>
    <name evidence="1" type="ORF">PBY51_014658</name>
</gene>
<organism evidence="1 2">
    <name type="scientific">Eleginops maclovinus</name>
    <name type="common">Patagonian blennie</name>
    <name type="synonym">Eleginus maclovinus</name>
    <dbReference type="NCBI Taxonomy" id="56733"/>
    <lineage>
        <taxon>Eukaryota</taxon>
        <taxon>Metazoa</taxon>
        <taxon>Chordata</taxon>
        <taxon>Craniata</taxon>
        <taxon>Vertebrata</taxon>
        <taxon>Euteleostomi</taxon>
        <taxon>Actinopterygii</taxon>
        <taxon>Neopterygii</taxon>
        <taxon>Teleostei</taxon>
        <taxon>Neoteleostei</taxon>
        <taxon>Acanthomorphata</taxon>
        <taxon>Eupercaria</taxon>
        <taxon>Perciformes</taxon>
        <taxon>Notothenioidei</taxon>
        <taxon>Eleginopidae</taxon>
        <taxon>Eleginops</taxon>
    </lineage>
</organism>
<comment type="caution">
    <text evidence="1">The sequence shown here is derived from an EMBL/GenBank/DDBJ whole genome shotgun (WGS) entry which is preliminary data.</text>
</comment>
<protein>
    <submittedName>
        <fullName evidence="1">Uncharacterized protein</fullName>
    </submittedName>
</protein>
<evidence type="ECO:0000313" key="2">
    <source>
        <dbReference type="Proteomes" id="UP001346869"/>
    </source>
</evidence>
<accession>A0AAN8AFX0</accession>
<evidence type="ECO:0000313" key="1">
    <source>
        <dbReference type="EMBL" id="KAK5853512.1"/>
    </source>
</evidence>
<reference evidence="1 2" key="2">
    <citation type="journal article" date="2023" name="Mol. Biol. Evol.">
        <title>Genomics of Secondarily Temperate Adaptation in the Only Non-Antarctic Icefish.</title>
        <authorList>
            <person name="Rivera-Colon A.G."/>
            <person name="Rayamajhi N."/>
            <person name="Minhas B.F."/>
            <person name="Madrigal G."/>
            <person name="Bilyk K.T."/>
            <person name="Yoon V."/>
            <person name="Hune M."/>
            <person name="Gregory S."/>
            <person name="Cheng C.H.C."/>
            <person name="Catchen J.M."/>
        </authorList>
    </citation>
    <scope>NUCLEOTIDE SEQUENCE [LARGE SCALE GENOMIC DNA]</scope>
    <source>
        <strain evidence="1">JMC-PN-2008</strain>
    </source>
</reference>